<comment type="subcellular location">
    <subcellularLocation>
        <location evidence="1">Cytoplasm</location>
    </subcellularLocation>
</comment>
<name>A0A024GUF8_9STRA</name>
<dbReference type="PANTHER" id="PTHR47969:SF15">
    <property type="entry name" value="CHROMOSOME-ASSOCIATED KINESIN KIF4A-RELATED"/>
    <property type="match status" value="1"/>
</dbReference>
<dbReference type="Pfam" id="PF00225">
    <property type="entry name" value="Kinesin"/>
    <property type="match status" value="1"/>
</dbReference>
<evidence type="ECO:0000256" key="3">
    <source>
        <dbReference type="ARBA" id="ARBA00022741"/>
    </source>
</evidence>
<protein>
    <recommendedName>
        <fullName evidence="7">Kinesin motor domain-containing protein</fullName>
    </recommendedName>
</protein>
<dbReference type="InParanoid" id="A0A024GUF8"/>
<dbReference type="GO" id="GO:0005524">
    <property type="term" value="F:ATP binding"/>
    <property type="evidence" value="ECO:0007669"/>
    <property type="project" value="UniProtKB-KW"/>
</dbReference>
<dbReference type="STRING" id="65357.A0A024GUF8"/>
<proteinExistence type="inferred from homology"/>
<dbReference type="Gene3D" id="3.40.850.10">
    <property type="entry name" value="Kinesin motor domain"/>
    <property type="match status" value="1"/>
</dbReference>
<evidence type="ECO:0000313" key="9">
    <source>
        <dbReference type="Proteomes" id="UP000053237"/>
    </source>
</evidence>
<dbReference type="SUPFAM" id="SSF52540">
    <property type="entry name" value="P-loop containing nucleoside triphosphate hydrolases"/>
    <property type="match status" value="1"/>
</dbReference>
<sequence length="155" mass="17552">MSLPTKDDQLTVLNAAARPAVDGMILWKGTMQPFLAYRQTSFVKAYTMEDGEEKRAEKDDIILRTAAEIFDRIGEGDGPADANVEFVLTVSFIEIYMKQVRYLLDTQGAWKLQISGMRVCGKYARVLHRFHGDEYAQVTEPQRACDYIVTATHPN</sequence>
<dbReference type="GO" id="GO:0007018">
    <property type="term" value="P:microtubule-based movement"/>
    <property type="evidence" value="ECO:0007669"/>
    <property type="project" value="InterPro"/>
</dbReference>
<comment type="similarity">
    <text evidence="6">Belongs to the TRAFAC class myosin-kinesin ATPase superfamily. Kinesin family.</text>
</comment>
<evidence type="ECO:0000256" key="4">
    <source>
        <dbReference type="ARBA" id="ARBA00022840"/>
    </source>
</evidence>
<organism evidence="8 9">
    <name type="scientific">Albugo candida</name>
    <dbReference type="NCBI Taxonomy" id="65357"/>
    <lineage>
        <taxon>Eukaryota</taxon>
        <taxon>Sar</taxon>
        <taxon>Stramenopiles</taxon>
        <taxon>Oomycota</taxon>
        <taxon>Peronosporomycetes</taxon>
        <taxon>Albuginales</taxon>
        <taxon>Albuginaceae</taxon>
        <taxon>Albugo</taxon>
    </lineage>
</organism>
<dbReference type="GO" id="GO:0003777">
    <property type="term" value="F:microtubule motor activity"/>
    <property type="evidence" value="ECO:0007669"/>
    <property type="project" value="InterPro"/>
</dbReference>
<evidence type="ECO:0000313" key="8">
    <source>
        <dbReference type="EMBL" id="CCI49973.1"/>
    </source>
</evidence>
<evidence type="ECO:0000256" key="1">
    <source>
        <dbReference type="ARBA" id="ARBA00004496"/>
    </source>
</evidence>
<reference evidence="8 9" key="1">
    <citation type="submission" date="2012-05" db="EMBL/GenBank/DDBJ databases">
        <title>Recombination and specialization in a pathogen metapopulation.</title>
        <authorList>
            <person name="Gardiner A."/>
            <person name="Kemen E."/>
            <person name="Schultz-Larsen T."/>
            <person name="MacLean D."/>
            <person name="Van Oosterhout C."/>
            <person name="Jones J.D.G."/>
        </authorList>
    </citation>
    <scope>NUCLEOTIDE SEQUENCE [LARGE SCALE GENOMIC DNA]</scope>
    <source>
        <strain evidence="8 9">Ac Nc2</strain>
    </source>
</reference>
<dbReference type="InterPro" id="IPR001752">
    <property type="entry name" value="Kinesin_motor_dom"/>
</dbReference>
<evidence type="ECO:0000256" key="6">
    <source>
        <dbReference type="PROSITE-ProRule" id="PRU00283"/>
    </source>
</evidence>
<accession>A0A024GUF8</accession>
<comment type="caution">
    <text evidence="8">The sequence shown here is derived from an EMBL/GenBank/DDBJ whole genome shotgun (WGS) entry which is preliminary data.</text>
</comment>
<dbReference type="GO" id="GO:0008017">
    <property type="term" value="F:microtubule binding"/>
    <property type="evidence" value="ECO:0007669"/>
    <property type="project" value="InterPro"/>
</dbReference>
<dbReference type="PANTHER" id="PTHR47969">
    <property type="entry name" value="CHROMOSOME-ASSOCIATED KINESIN KIF4A-RELATED"/>
    <property type="match status" value="1"/>
</dbReference>
<dbReference type="AlphaFoldDB" id="A0A024GUF8"/>
<feature type="domain" description="Kinesin motor" evidence="7">
    <location>
        <begin position="1"/>
        <end position="155"/>
    </location>
</feature>
<evidence type="ECO:0000256" key="5">
    <source>
        <dbReference type="ARBA" id="ARBA00023054"/>
    </source>
</evidence>
<dbReference type="PROSITE" id="PS50067">
    <property type="entry name" value="KINESIN_MOTOR_2"/>
    <property type="match status" value="1"/>
</dbReference>
<dbReference type="InterPro" id="IPR036961">
    <property type="entry name" value="Kinesin_motor_dom_sf"/>
</dbReference>
<gene>
    <name evidence="8" type="ORF">BN9_114660</name>
</gene>
<keyword evidence="5" id="KW-0175">Coiled coil</keyword>
<comment type="caution">
    <text evidence="6">Lacks conserved residue(s) required for the propagation of feature annotation.</text>
</comment>
<dbReference type="OrthoDB" id="3176171at2759"/>
<dbReference type="GO" id="GO:0005875">
    <property type="term" value="C:microtubule associated complex"/>
    <property type="evidence" value="ECO:0007669"/>
    <property type="project" value="TreeGrafter"/>
</dbReference>
<evidence type="ECO:0000256" key="2">
    <source>
        <dbReference type="ARBA" id="ARBA00022490"/>
    </source>
</evidence>
<dbReference type="GO" id="GO:0007052">
    <property type="term" value="P:mitotic spindle organization"/>
    <property type="evidence" value="ECO:0007669"/>
    <property type="project" value="TreeGrafter"/>
</dbReference>
<dbReference type="GO" id="GO:0005737">
    <property type="term" value="C:cytoplasm"/>
    <property type="evidence" value="ECO:0007669"/>
    <property type="project" value="UniProtKB-SubCell"/>
</dbReference>
<keyword evidence="4" id="KW-0067">ATP-binding</keyword>
<keyword evidence="2" id="KW-0963">Cytoplasm</keyword>
<keyword evidence="3" id="KW-0547">Nucleotide-binding</keyword>
<dbReference type="InterPro" id="IPR027640">
    <property type="entry name" value="Kinesin-like_fam"/>
</dbReference>
<keyword evidence="9" id="KW-1185">Reference proteome</keyword>
<evidence type="ECO:0000259" key="7">
    <source>
        <dbReference type="PROSITE" id="PS50067"/>
    </source>
</evidence>
<dbReference type="InterPro" id="IPR027417">
    <property type="entry name" value="P-loop_NTPase"/>
</dbReference>
<dbReference type="Proteomes" id="UP000053237">
    <property type="component" value="Unassembled WGS sequence"/>
</dbReference>
<dbReference type="EMBL" id="CAIX01000370">
    <property type="protein sequence ID" value="CCI49973.1"/>
    <property type="molecule type" value="Genomic_DNA"/>
</dbReference>
<dbReference type="GO" id="GO:0051231">
    <property type="term" value="P:spindle elongation"/>
    <property type="evidence" value="ECO:0007669"/>
    <property type="project" value="TreeGrafter"/>
</dbReference>